<reference evidence="2 3" key="1">
    <citation type="submission" date="2021-12" db="EMBL/GenBank/DDBJ databases">
        <title>Genome sequence of Kibdelosporangium philippinense ATCC 49844.</title>
        <authorList>
            <person name="Fedorov E.A."/>
            <person name="Omeragic M."/>
            <person name="Shalygina K.F."/>
            <person name="Maclea K.S."/>
        </authorList>
    </citation>
    <scope>NUCLEOTIDE SEQUENCE [LARGE SCALE GENOMIC DNA]</scope>
    <source>
        <strain evidence="2 3">ATCC 49844</strain>
    </source>
</reference>
<gene>
    <name evidence="2" type="ORF">LWC34_38905</name>
</gene>
<dbReference type="EMBL" id="JAJVCN010000003">
    <property type="protein sequence ID" value="MCE7008740.1"/>
    <property type="molecule type" value="Genomic_DNA"/>
</dbReference>
<comment type="caution">
    <text evidence="2">The sequence shown here is derived from an EMBL/GenBank/DDBJ whole genome shotgun (WGS) entry which is preliminary data.</text>
</comment>
<proteinExistence type="predicted"/>
<sequence length="191" mass="20379">MTTDRITVITGVVSDAIKSFRRREGLSRAEFAERAWELGAPSDFSATVLGALESGRRSAGGRRREITLDELVFISAVMGMTPLAVLGDQAAVFTGGDQAADCVRCASQDDSLQQRVRADIAALPELSGMDPSLAETAYVLAAAVDSARGDGRQLPRLTKELRATLEQIVASRPADEAPDEDDDLDGLDEPE</sequence>
<dbReference type="InterPro" id="IPR010982">
    <property type="entry name" value="Lambda_DNA-bd_dom_sf"/>
</dbReference>
<feature type="compositionally biased region" description="Acidic residues" evidence="1">
    <location>
        <begin position="176"/>
        <end position="191"/>
    </location>
</feature>
<dbReference type="Proteomes" id="UP001521150">
    <property type="component" value="Unassembled WGS sequence"/>
</dbReference>
<feature type="region of interest" description="Disordered" evidence="1">
    <location>
        <begin position="168"/>
        <end position="191"/>
    </location>
</feature>
<accession>A0ABS8ZP75</accession>
<name>A0ABS8ZP75_9PSEU</name>
<evidence type="ECO:0000313" key="3">
    <source>
        <dbReference type="Proteomes" id="UP001521150"/>
    </source>
</evidence>
<evidence type="ECO:0000256" key="1">
    <source>
        <dbReference type="SAM" id="MobiDB-lite"/>
    </source>
</evidence>
<dbReference type="Gene3D" id="1.10.260.40">
    <property type="entry name" value="lambda repressor-like DNA-binding domains"/>
    <property type="match status" value="1"/>
</dbReference>
<evidence type="ECO:0000313" key="2">
    <source>
        <dbReference type="EMBL" id="MCE7008740.1"/>
    </source>
</evidence>
<dbReference type="RefSeq" id="WP_233730211.1">
    <property type="nucleotide sequence ID" value="NZ_JAJVCN010000003.1"/>
</dbReference>
<evidence type="ECO:0008006" key="4">
    <source>
        <dbReference type="Google" id="ProtNLM"/>
    </source>
</evidence>
<protein>
    <recommendedName>
        <fullName evidence="4">HTH cro/C1-type domain-containing protein</fullName>
    </recommendedName>
</protein>
<keyword evidence="3" id="KW-1185">Reference proteome</keyword>
<organism evidence="2 3">
    <name type="scientific">Kibdelosporangium philippinense</name>
    <dbReference type="NCBI Taxonomy" id="211113"/>
    <lineage>
        <taxon>Bacteria</taxon>
        <taxon>Bacillati</taxon>
        <taxon>Actinomycetota</taxon>
        <taxon>Actinomycetes</taxon>
        <taxon>Pseudonocardiales</taxon>
        <taxon>Pseudonocardiaceae</taxon>
        <taxon>Kibdelosporangium</taxon>
    </lineage>
</organism>